<dbReference type="CDD" id="cd22164">
    <property type="entry name" value="F-box_AtSKIP19-like"/>
    <property type="match status" value="1"/>
</dbReference>
<dbReference type="PANTHER" id="PTHR38926">
    <property type="entry name" value="F-BOX DOMAIN CONTAINING PROTEIN, EXPRESSED"/>
    <property type="match status" value="1"/>
</dbReference>
<dbReference type="AlphaFoldDB" id="A0A8T1XQR2"/>
<dbReference type="SMART" id="SM00256">
    <property type="entry name" value="FBOX"/>
    <property type="match status" value="1"/>
</dbReference>
<name>A0A8T1XQR2_ARASU</name>
<dbReference type="OrthoDB" id="2095648at2759"/>
<dbReference type="Proteomes" id="UP000694251">
    <property type="component" value="Chromosome 13"/>
</dbReference>
<dbReference type="InterPro" id="IPR001810">
    <property type="entry name" value="F-box_dom"/>
</dbReference>
<keyword evidence="3" id="KW-1185">Reference proteome</keyword>
<protein>
    <submittedName>
        <fullName evidence="2">F-box domain</fullName>
    </submittedName>
</protein>
<reference evidence="2 3" key="1">
    <citation type="submission" date="2020-12" db="EMBL/GenBank/DDBJ databases">
        <title>Concerted genomic and epigenomic changes stabilize Arabidopsis allopolyploids.</title>
        <authorList>
            <person name="Chen Z."/>
        </authorList>
    </citation>
    <scope>NUCLEOTIDE SEQUENCE [LARGE SCALE GENOMIC DNA]</scope>
    <source>
        <strain evidence="2">As9502</strain>
        <tissue evidence="2">Leaf</tissue>
    </source>
</reference>
<feature type="domain" description="F-box" evidence="1">
    <location>
        <begin position="7"/>
        <end position="54"/>
    </location>
</feature>
<comment type="caution">
    <text evidence="2">The sequence shown here is derived from an EMBL/GenBank/DDBJ whole genome shotgun (WGS) entry which is preliminary data.</text>
</comment>
<dbReference type="Pfam" id="PF12937">
    <property type="entry name" value="F-box-like"/>
    <property type="match status" value="1"/>
</dbReference>
<evidence type="ECO:0000313" key="3">
    <source>
        <dbReference type="Proteomes" id="UP000694251"/>
    </source>
</evidence>
<dbReference type="PANTHER" id="PTHR38926:SF2">
    <property type="entry name" value="F-BOX_LRR-REPEAT PROTEIN 21-RELATED"/>
    <property type="match status" value="1"/>
</dbReference>
<dbReference type="PROSITE" id="PS50181">
    <property type="entry name" value="FBOX"/>
    <property type="match status" value="1"/>
</dbReference>
<sequence length="291" mass="32926">MKSGEYKRNWADLPPELTSSILLRLNIHDKLNNAQKVCKSWRRVCKDPSTWTKIETRMSKKIDIWKYDLEAMCRHAVDLSRGGLLEINIEDFGSDSLLSYIADRSSNLRRLGAVNCGGITSFGIFKAVVKLPLLEELEVVTHSVISGDHLKAIGKSCPNLRTLKIRQLKLNGMGYVDCGDEIALAIAETMHGLRHLQLLGNGLSDAGLNAILDNCPNLDHLDIRKCFNVNLVGDREKQCYDRIKVLRHPNDSIHEYDAIVSDYSYDSEEEYVYDISDDVGYRFDSYISSLL</sequence>
<evidence type="ECO:0000259" key="1">
    <source>
        <dbReference type="PROSITE" id="PS50181"/>
    </source>
</evidence>
<accession>A0A8T1XQR2</accession>
<dbReference type="EMBL" id="JAEFBJ010000013">
    <property type="protein sequence ID" value="KAG7537216.1"/>
    <property type="molecule type" value="Genomic_DNA"/>
</dbReference>
<proteinExistence type="predicted"/>
<organism evidence="2 3">
    <name type="scientific">Arabidopsis suecica</name>
    <name type="common">Swedish thale-cress</name>
    <name type="synonym">Cardaminopsis suecica</name>
    <dbReference type="NCBI Taxonomy" id="45249"/>
    <lineage>
        <taxon>Eukaryota</taxon>
        <taxon>Viridiplantae</taxon>
        <taxon>Streptophyta</taxon>
        <taxon>Embryophyta</taxon>
        <taxon>Tracheophyta</taxon>
        <taxon>Spermatophyta</taxon>
        <taxon>Magnoliopsida</taxon>
        <taxon>eudicotyledons</taxon>
        <taxon>Gunneridae</taxon>
        <taxon>Pentapetalae</taxon>
        <taxon>rosids</taxon>
        <taxon>malvids</taxon>
        <taxon>Brassicales</taxon>
        <taxon>Brassicaceae</taxon>
        <taxon>Camelineae</taxon>
        <taxon>Arabidopsis</taxon>
    </lineage>
</organism>
<gene>
    <name evidence="2" type="ORF">ISN44_As13g011360</name>
</gene>
<evidence type="ECO:0000313" key="2">
    <source>
        <dbReference type="EMBL" id="KAG7537216.1"/>
    </source>
</evidence>